<evidence type="ECO:0000256" key="2">
    <source>
        <dbReference type="ARBA" id="ARBA00022679"/>
    </source>
</evidence>
<reference evidence="6" key="1">
    <citation type="journal article" date="2019" name="Int. J. Syst. Evol. Microbiol.">
        <title>The Global Catalogue of Microorganisms (GCM) 10K type strain sequencing project: providing services to taxonomists for standard genome sequencing and annotation.</title>
        <authorList>
            <consortium name="The Broad Institute Genomics Platform"/>
            <consortium name="The Broad Institute Genome Sequencing Center for Infectious Disease"/>
            <person name="Wu L."/>
            <person name="Ma J."/>
        </authorList>
    </citation>
    <scope>NUCLEOTIDE SEQUENCE [LARGE SCALE GENOMIC DNA]</scope>
    <source>
        <strain evidence="6">NBRC 106310</strain>
    </source>
</reference>
<sequence length="389" mass="42439">MTGETRRGTGRHRSIVLAVTVDLSLGLIDGFAHYLVESGWDVRVVSGPGAYADRLRDSGIQLHEIKMSREPDPVRDLRSLLAWIRILREIRPDVIVAGTPKAGLLGTIAAWITRVPDRVYIVRGLRLETSTGVLRQVLTVLEKLTFALSTRALSVGPSLRDEILRLKLTRPSKVWVLGKGSSNGVDIMRFVPRPVPDETSDSLRESLGLDPALPTIGFVGRLNRDKGLDTLREALHLIAAGPIRLQLLLVGGQDGGVLSDQEHVGGNVRIVRTGQVLDTSAYYPLLDVFCLPTRREGFPNVVLEAAASGVPTITTDATGAVDSVVDGVTGLIVKTDDPSALAEAILQLLSDDELRARMGENARRWVVDDFDQATVWNRTIDFLMKNRAS</sequence>
<name>A0ABN6X3D1_9MICO</name>
<dbReference type="RefSeq" id="WP_286299208.1">
    <property type="nucleotide sequence ID" value="NZ_AP027728.1"/>
</dbReference>
<dbReference type="Proteomes" id="UP001321543">
    <property type="component" value="Chromosome"/>
</dbReference>
<accession>A0ABN6X3D1</accession>
<feature type="domain" description="Glycosyltransferase subfamily 4-like N-terminal" evidence="4">
    <location>
        <begin position="31"/>
        <end position="177"/>
    </location>
</feature>
<evidence type="ECO:0000256" key="1">
    <source>
        <dbReference type="ARBA" id="ARBA00022676"/>
    </source>
</evidence>
<dbReference type="InterPro" id="IPR028098">
    <property type="entry name" value="Glyco_trans_4-like_N"/>
</dbReference>
<dbReference type="InterPro" id="IPR001296">
    <property type="entry name" value="Glyco_trans_1"/>
</dbReference>
<gene>
    <name evidence="5" type="ORF">GCM10025863_18430</name>
</gene>
<dbReference type="Pfam" id="PF13579">
    <property type="entry name" value="Glyco_trans_4_4"/>
    <property type="match status" value="1"/>
</dbReference>
<protein>
    <recommendedName>
        <fullName evidence="7">D-inositol 3-phosphate glycosyltransferase</fullName>
    </recommendedName>
</protein>
<dbReference type="Gene3D" id="3.40.50.2000">
    <property type="entry name" value="Glycogen Phosphorylase B"/>
    <property type="match status" value="2"/>
</dbReference>
<keyword evidence="2" id="KW-0808">Transferase</keyword>
<dbReference type="SUPFAM" id="SSF53756">
    <property type="entry name" value="UDP-Glycosyltransferase/glycogen phosphorylase"/>
    <property type="match status" value="1"/>
</dbReference>
<dbReference type="PANTHER" id="PTHR12526">
    <property type="entry name" value="GLYCOSYLTRANSFERASE"/>
    <property type="match status" value="1"/>
</dbReference>
<proteinExistence type="predicted"/>
<feature type="domain" description="Glycosyl transferase family 1" evidence="3">
    <location>
        <begin position="202"/>
        <end position="365"/>
    </location>
</feature>
<keyword evidence="1" id="KW-0328">Glycosyltransferase</keyword>
<evidence type="ECO:0000313" key="5">
    <source>
        <dbReference type="EMBL" id="BDZ39229.1"/>
    </source>
</evidence>
<evidence type="ECO:0008006" key="7">
    <source>
        <dbReference type="Google" id="ProtNLM"/>
    </source>
</evidence>
<evidence type="ECO:0000259" key="3">
    <source>
        <dbReference type="Pfam" id="PF00534"/>
    </source>
</evidence>
<keyword evidence="6" id="KW-1185">Reference proteome</keyword>
<evidence type="ECO:0000313" key="6">
    <source>
        <dbReference type="Proteomes" id="UP001321543"/>
    </source>
</evidence>
<dbReference type="Pfam" id="PF00534">
    <property type="entry name" value="Glycos_transf_1"/>
    <property type="match status" value="1"/>
</dbReference>
<dbReference type="EMBL" id="AP027728">
    <property type="protein sequence ID" value="BDZ39229.1"/>
    <property type="molecule type" value="Genomic_DNA"/>
</dbReference>
<dbReference type="CDD" id="cd03808">
    <property type="entry name" value="GT4_CapM-like"/>
    <property type="match status" value="1"/>
</dbReference>
<organism evidence="5 6">
    <name type="scientific">Microbacterium suwonense</name>
    <dbReference type="NCBI Taxonomy" id="683047"/>
    <lineage>
        <taxon>Bacteria</taxon>
        <taxon>Bacillati</taxon>
        <taxon>Actinomycetota</taxon>
        <taxon>Actinomycetes</taxon>
        <taxon>Micrococcales</taxon>
        <taxon>Microbacteriaceae</taxon>
        <taxon>Microbacterium</taxon>
    </lineage>
</organism>
<evidence type="ECO:0000259" key="4">
    <source>
        <dbReference type="Pfam" id="PF13579"/>
    </source>
</evidence>